<keyword evidence="9" id="KW-0238">DNA-binding</keyword>
<keyword evidence="3" id="KW-0064">Aspartyl protease</keyword>
<evidence type="ECO:0000256" key="4">
    <source>
        <dbReference type="ARBA" id="ARBA00022801"/>
    </source>
</evidence>
<evidence type="ECO:0000256" key="10">
    <source>
        <dbReference type="ARBA" id="ARBA00023172"/>
    </source>
</evidence>
<keyword evidence="5" id="KW-0460">Magnesium</keyword>
<keyword evidence="8" id="KW-0239">DNA-directed DNA polymerase</keyword>
<protein>
    <submittedName>
        <fullName evidence="15">Uncharacterized protein</fullName>
    </submittedName>
</protein>
<dbReference type="InterPro" id="IPR000477">
    <property type="entry name" value="RT_dom"/>
</dbReference>
<evidence type="ECO:0000256" key="5">
    <source>
        <dbReference type="ARBA" id="ARBA00022842"/>
    </source>
</evidence>
<keyword evidence="1" id="KW-0645">Protease</keyword>
<proteinExistence type="predicted"/>
<dbReference type="InterPro" id="IPR056924">
    <property type="entry name" value="SH3_Tf2-1"/>
</dbReference>
<evidence type="ECO:0000256" key="9">
    <source>
        <dbReference type="ARBA" id="ARBA00023125"/>
    </source>
</evidence>
<keyword evidence="11" id="KW-0472">Membrane</keyword>
<keyword evidence="8" id="KW-0548">Nucleotidyltransferase</keyword>
<evidence type="ECO:0000259" key="13">
    <source>
        <dbReference type="Pfam" id="PF17921"/>
    </source>
</evidence>
<evidence type="ECO:0000313" key="16">
    <source>
        <dbReference type="Proteomes" id="UP000826656"/>
    </source>
</evidence>
<dbReference type="SUPFAM" id="SSF56672">
    <property type="entry name" value="DNA/RNA polymerases"/>
    <property type="match status" value="1"/>
</dbReference>
<keyword evidence="2" id="KW-0479">Metal-binding</keyword>
<dbReference type="Gene3D" id="3.30.70.270">
    <property type="match status" value="2"/>
</dbReference>
<dbReference type="Pfam" id="PF17921">
    <property type="entry name" value="Integrase_H2C2"/>
    <property type="match status" value="1"/>
</dbReference>
<dbReference type="PANTHER" id="PTHR37984:SF5">
    <property type="entry name" value="PROTEIN NYNRIN-LIKE"/>
    <property type="match status" value="1"/>
</dbReference>
<keyword evidence="6" id="KW-0229">DNA integration</keyword>
<evidence type="ECO:0000256" key="7">
    <source>
        <dbReference type="ARBA" id="ARBA00022918"/>
    </source>
</evidence>
<evidence type="ECO:0000256" key="11">
    <source>
        <dbReference type="SAM" id="Phobius"/>
    </source>
</evidence>
<reference evidence="15 16" key="1">
    <citation type="journal article" date="2021" name="bioRxiv">
        <title>Chromosome-scale and haplotype-resolved genome assembly of a tetraploid potato cultivar.</title>
        <authorList>
            <person name="Sun H."/>
            <person name="Jiao W.-B."/>
            <person name="Krause K."/>
            <person name="Campoy J.A."/>
            <person name="Goel M."/>
            <person name="Folz-Donahue K."/>
            <person name="Kukat C."/>
            <person name="Huettel B."/>
            <person name="Schneeberger K."/>
        </authorList>
    </citation>
    <scope>NUCLEOTIDE SEQUENCE [LARGE SCALE GENOMIC DNA]</scope>
    <source>
        <strain evidence="15">SolTubOtavaFocal</strain>
        <tissue evidence="15">Leaves</tissue>
    </source>
</reference>
<evidence type="ECO:0000256" key="2">
    <source>
        <dbReference type="ARBA" id="ARBA00022723"/>
    </source>
</evidence>
<evidence type="ECO:0000259" key="14">
    <source>
        <dbReference type="Pfam" id="PF24626"/>
    </source>
</evidence>
<keyword evidence="16" id="KW-1185">Reference proteome</keyword>
<dbReference type="Proteomes" id="UP000826656">
    <property type="component" value="Unassembled WGS sequence"/>
</dbReference>
<evidence type="ECO:0000313" key="15">
    <source>
        <dbReference type="EMBL" id="KAH0738233.1"/>
    </source>
</evidence>
<comment type="caution">
    <text evidence="15">The sequence shown here is derived from an EMBL/GenBank/DDBJ whole genome shotgun (WGS) entry which is preliminary data.</text>
</comment>
<accession>A0ABQ7TVL1</accession>
<evidence type="ECO:0000256" key="8">
    <source>
        <dbReference type="ARBA" id="ARBA00022932"/>
    </source>
</evidence>
<dbReference type="InterPro" id="IPR043502">
    <property type="entry name" value="DNA/RNA_pol_sf"/>
</dbReference>
<evidence type="ECO:0000256" key="1">
    <source>
        <dbReference type="ARBA" id="ARBA00022670"/>
    </source>
</evidence>
<evidence type="ECO:0000256" key="6">
    <source>
        <dbReference type="ARBA" id="ARBA00022908"/>
    </source>
</evidence>
<evidence type="ECO:0000259" key="12">
    <source>
        <dbReference type="Pfam" id="PF00078"/>
    </source>
</evidence>
<dbReference type="InterPro" id="IPR041588">
    <property type="entry name" value="Integrase_H2C2"/>
</dbReference>
<name>A0ABQ7TVL1_SOLTU</name>
<keyword evidence="11" id="KW-0812">Transmembrane</keyword>
<keyword evidence="7" id="KW-0695">RNA-directed DNA polymerase</keyword>
<dbReference type="Pfam" id="PF24626">
    <property type="entry name" value="SH3_Tf2-1"/>
    <property type="match status" value="1"/>
</dbReference>
<dbReference type="Pfam" id="PF00078">
    <property type="entry name" value="RVT_1"/>
    <property type="match status" value="1"/>
</dbReference>
<feature type="domain" description="Reverse transcriptase" evidence="12">
    <location>
        <begin position="67"/>
        <end position="148"/>
    </location>
</feature>
<keyword evidence="8" id="KW-0808">Transferase</keyword>
<feature type="domain" description="Tf2-1-like SH3-like" evidence="14">
    <location>
        <begin position="485"/>
        <end position="539"/>
    </location>
</feature>
<evidence type="ECO:0000256" key="3">
    <source>
        <dbReference type="ARBA" id="ARBA00022750"/>
    </source>
</evidence>
<dbReference type="InterPro" id="IPR050951">
    <property type="entry name" value="Retrovirus_Pol_polyprotein"/>
</dbReference>
<organism evidence="15 16">
    <name type="scientific">Solanum tuberosum</name>
    <name type="common">Potato</name>
    <dbReference type="NCBI Taxonomy" id="4113"/>
    <lineage>
        <taxon>Eukaryota</taxon>
        <taxon>Viridiplantae</taxon>
        <taxon>Streptophyta</taxon>
        <taxon>Embryophyta</taxon>
        <taxon>Tracheophyta</taxon>
        <taxon>Spermatophyta</taxon>
        <taxon>Magnoliopsida</taxon>
        <taxon>eudicotyledons</taxon>
        <taxon>Gunneridae</taxon>
        <taxon>Pentapetalae</taxon>
        <taxon>asterids</taxon>
        <taxon>lamiids</taxon>
        <taxon>Solanales</taxon>
        <taxon>Solanaceae</taxon>
        <taxon>Solanoideae</taxon>
        <taxon>Solaneae</taxon>
        <taxon>Solanum</taxon>
    </lineage>
</organism>
<feature type="transmembrane region" description="Helical" evidence="11">
    <location>
        <begin position="74"/>
        <end position="94"/>
    </location>
</feature>
<dbReference type="InterPro" id="IPR043128">
    <property type="entry name" value="Rev_trsase/Diguanyl_cyclase"/>
</dbReference>
<keyword evidence="11" id="KW-1133">Transmembrane helix</keyword>
<feature type="domain" description="Integrase zinc-binding" evidence="13">
    <location>
        <begin position="341"/>
        <end position="390"/>
    </location>
</feature>
<keyword evidence="4" id="KW-0378">Hydrolase</keyword>
<dbReference type="CDD" id="cd01647">
    <property type="entry name" value="RT_LTR"/>
    <property type="match status" value="1"/>
</dbReference>
<dbReference type="Gene3D" id="1.10.340.70">
    <property type="match status" value="1"/>
</dbReference>
<dbReference type="Gene3D" id="3.10.10.10">
    <property type="entry name" value="HIV Type 1 Reverse Transcriptase, subunit A, domain 1"/>
    <property type="match status" value="2"/>
</dbReference>
<dbReference type="EMBL" id="JAIVGD010000028">
    <property type="protein sequence ID" value="KAH0738233.1"/>
    <property type="molecule type" value="Genomic_DNA"/>
</dbReference>
<gene>
    <name evidence="15" type="ORF">KY290_036938</name>
</gene>
<dbReference type="PANTHER" id="PTHR37984">
    <property type="entry name" value="PROTEIN CBG26694"/>
    <property type="match status" value="1"/>
</dbReference>
<sequence length="595" mass="68481">MAPAELRELKAQIQKLLDKGFIRPSASPWGAPVLFVKKKNGSMRMCIDYRQLNRLNIRPEDVPKMAFRTRYGNYEFLVMSFGLTNALATFMSLMNGVFKSFHYSFVIVFIDDILVYSKSEKEHADHLRIGHVVSKEGVMVDLQKIEAVKNWVRPSSVTEVMSFVGLASYYCRFVKNFASIATHLTNLTKKEIPFEWTEKYEESFQKLNTLLTTTHILALQDKNVIAYESWLLKVPERNYPTHDLELATANVVADALSRQTVSMGSLACLSVPKRPLAMEIQTLESKFVKLGISEKGGVLTRIEVRATFIEEIKAKQFADENLNELKKNVVIGKAQKTTLDVEESHGLRYSIHPGVTKMYRDLKRIYWWSGMKKDISEFVAKCQNFQQVKYEHQRPACLLQRMPIPKWKLTKSAHFIPVRIDYNAEQLAKTDRQSERTIQVLEDMLRACVIDLGGHWDKFTPLWVDLVKDAQDKVRSIQAKLLAAQRVMRYGKKGKLSLRYIGPFEVLECVGPVAYKLALPPNLSGVHSVFHLSMLKRYHGDGYYIIKRDSIVLDKDLKYDEEPVAILDRDVRKLRTKEIKSVKVQWKHSPVEEAI</sequence>
<keyword evidence="10" id="KW-0233">DNA recombination</keyword>